<feature type="domain" description="PDEase" evidence="8">
    <location>
        <begin position="222"/>
        <end position="554"/>
    </location>
</feature>
<evidence type="ECO:0000256" key="2">
    <source>
        <dbReference type="ARBA" id="ARBA00022801"/>
    </source>
</evidence>
<dbReference type="Pfam" id="PF00233">
    <property type="entry name" value="PDEase_I"/>
    <property type="match status" value="1"/>
</dbReference>
<dbReference type="OMA" id="IFVIRYI"/>
<dbReference type="InterPro" id="IPR023088">
    <property type="entry name" value="PDEase"/>
</dbReference>
<gene>
    <name evidence="9" type="ORF">M427DRAFT_108452</name>
</gene>
<feature type="binding site" evidence="5">
    <location>
        <position position="338"/>
    </location>
    <ligand>
        <name>Zn(2+)</name>
        <dbReference type="ChEBI" id="CHEBI:29105"/>
        <label>1</label>
    </ligand>
</feature>
<evidence type="ECO:0000256" key="5">
    <source>
        <dbReference type="PIRSR" id="PIRSR623088-3"/>
    </source>
</evidence>
<protein>
    <recommendedName>
        <fullName evidence="6">Phosphodiesterase</fullName>
        <ecNumber evidence="6">3.1.4.-</ecNumber>
    </recommendedName>
</protein>
<evidence type="ECO:0000256" key="4">
    <source>
        <dbReference type="PIRSR" id="PIRSR623088-2"/>
    </source>
</evidence>
<keyword evidence="10" id="KW-1185">Reference proteome</keyword>
<feature type="binding site" evidence="5">
    <location>
        <position position="337"/>
    </location>
    <ligand>
        <name>Zn(2+)</name>
        <dbReference type="ChEBI" id="CHEBI:29105"/>
        <label>1</label>
    </ligand>
</feature>
<dbReference type="PANTHER" id="PTHR11347">
    <property type="entry name" value="CYCLIC NUCLEOTIDE PHOSPHODIESTERASE"/>
    <property type="match status" value="1"/>
</dbReference>
<feature type="binding site" evidence="5">
    <location>
        <position position="454"/>
    </location>
    <ligand>
        <name>Zn(2+)</name>
        <dbReference type="ChEBI" id="CHEBI:29105"/>
        <label>1</label>
    </ligand>
</feature>
<dbReference type="SUPFAM" id="SSF109604">
    <property type="entry name" value="HD-domain/PDEase-like"/>
    <property type="match status" value="1"/>
</dbReference>
<dbReference type="GO" id="GO:0004114">
    <property type="term" value="F:3',5'-cyclic-nucleotide phosphodiesterase activity"/>
    <property type="evidence" value="ECO:0007669"/>
    <property type="project" value="InterPro"/>
</dbReference>
<dbReference type="InterPro" id="IPR003607">
    <property type="entry name" value="HD/PDEase_dom"/>
</dbReference>
<comment type="cofactor">
    <cofactor evidence="6">
        <name>a divalent metal cation</name>
        <dbReference type="ChEBI" id="CHEBI:60240"/>
    </cofactor>
    <text evidence="6">Binds 2 divalent metal cations per subunit. Site 1 may preferentially bind zinc ions, while site 2 has a preference for magnesium and/or manganese ions.</text>
</comment>
<dbReference type="STRING" id="1344416.A0A139AUZ2"/>
<keyword evidence="1 5" id="KW-0479">Metal-binding</keyword>
<feature type="binding site" evidence="4">
    <location>
        <begin position="297"/>
        <end position="301"/>
    </location>
    <ligand>
        <name>AMP</name>
        <dbReference type="ChEBI" id="CHEBI:456215"/>
    </ligand>
</feature>
<accession>A0A139AUZ2</accession>
<dbReference type="PROSITE" id="PS51845">
    <property type="entry name" value="PDEASE_I_2"/>
    <property type="match status" value="1"/>
</dbReference>
<proteinExistence type="inferred from homology"/>
<evidence type="ECO:0000256" key="7">
    <source>
        <dbReference type="SAM" id="MobiDB-lite"/>
    </source>
</evidence>
<dbReference type="GO" id="GO:0046872">
    <property type="term" value="F:metal ion binding"/>
    <property type="evidence" value="ECO:0007669"/>
    <property type="project" value="UniProtKB-KW"/>
</dbReference>
<organism evidence="9 10">
    <name type="scientific">Gonapodya prolifera (strain JEL478)</name>
    <name type="common">Monoblepharis prolifera</name>
    <dbReference type="NCBI Taxonomy" id="1344416"/>
    <lineage>
        <taxon>Eukaryota</taxon>
        <taxon>Fungi</taxon>
        <taxon>Fungi incertae sedis</taxon>
        <taxon>Chytridiomycota</taxon>
        <taxon>Chytridiomycota incertae sedis</taxon>
        <taxon>Monoblepharidomycetes</taxon>
        <taxon>Monoblepharidales</taxon>
        <taxon>Gonapodyaceae</taxon>
        <taxon>Gonapodya</taxon>
    </lineage>
</organism>
<feature type="binding site" evidence="5">
    <location>
        <position position="301"/>
    </location>
    <ligand>
        <name>Zn(2+)</name>
        <dbReference type="ChEBI" id="CHEBI:29105"/>
        <label>1</label>
    </ligand>
</feature>
<feature type="binding site" evidence="4">
    <location>
        <position position="505"/>
    </location>
    <ligand>
        <name>AMP</name>
        <dbReference type="ChEBI" id="CHEBI:456215"/>
    </ligand>
</feature>
<dbReference type="InterPro" id="IPR036971">
    <property type="entry name" value="PDEase_catalytic_dom_sf"/>
</dbReference>
<feature type="binding site" evidence="5">
    <location>
        <position position="338"/>
    </location>
    <ligand>
        <name>Zn(2+)</name>
        <dbReference type="ChEBI" id="CHEBI:29105"/>
        <label>2</label>
    </ligand>
</feature>
<dbReference type="GO" id="GO:0007165">
    <property type="term" value="P:signal transduction"/>
    <property type="evidence" value="ECO:0007669"/>
    <property type="project" value="InterPro"/>
</dbReference>
<evidence type="ECO:0000256" key="6">
    <source>
        <dbReference type="RuleBase" id="RU363067"/>
    </source>
</evidence>
<dbReference type="PROSITE" id="PS00126">
    <property type="entry name" value="PDEASE_I_1"/>
    <property type="match status" value="1"/>
</dbReference>
<keyword evidence="2 6" id="KW-0378">Hydrolase</keyword>
<reference evidence="9 10" key="1">
    <citation type="journal article" date="2015" name="Genome Biol. Evol.">
        <title>Phylogenomic analyses indicate that early fungi evolved digesting cell walls of algal ancestors of land plants.</title>
        <authorList>
            <person name="Chang Y."/>
            <person name="Wang S."/>
            <person name="Sekimoto S."/>
            <person name="Aerts A.L."/>
            <person name="Choi C."/>
            <person name="Clum A."/>
            <person name="LaButti K.M."/>
            <person name="Lindquist E.A."/>
            <person name="Yee Ngan C."/>
            <person name="Ohm R.A."/>
            <person name="Salamov A.A."/>
            <person name="Grigoriev I.V."/>
            <person name="Spatafora J.W."/>
            <person name="Berbee M.L."/>
        </authorList>
    </citation>
    <scope>NUCLEOTIDE SEQUENCE [LARGE SCALE GENOMIC DNA]</scope>
    <source>
        <strain evidence="9 10">JEL478</strain>
    </source>
</reference>
<feature type="binding site" evidence="4">
    <location>
        <position position="454"/>
    </location>
    <ligand>
        <name>AMP</name>
        <dbReference type="ChEBI" id="CHEBI:456215"/>
    </ligand>
</feature>
<comment type="similarity">
    <text evidence="6">Belongs to the cyclic nucleotide phosphodiesterase family.</text>
</comment>
<feature type="region of interest" description="Disordered" evidence="7">
    <location>
        <begin position="550"/>
        <end position="620"/>
    </location>
</feature>
<evidence type="ECO:0000313" key="9">
    <source>
        <dbReference type="EMBL" id="KXS20315.1"/>
    </source>
</evidence>
<feature type="compositionally biased region" description="Polar residues" evidence="7">
    <location>
        <begin position="591"/>
        <end position="606"/>
    </location>
</feature>
<dbReference type="Proteomes" id="UP000070544">
    <property type="component" value="Unassembled WGS sequence"/>
</dbReference>
<name>A0A139AUZ2_GONPJ</name>
<dbReference type="CDD" id="cd00077">
    <property type="entry name" value="HDc"/>
    <property type="match status" value="1"/>
</dbReference>
<feature type="compositionally biased region" description="Low complexity" evidence="7">
    <location>
        <begin position="564"/>
        <end position="590"/>
    </location>
</feature>
<dbReference type="Gene3D" id="1.10.1300.10">
    <property type="entry name" value="3'5'-cyclic nucleotide phosphodiesterase, catalytic domain"/>
    <property type="match status" value="1"/>
</dbReference>
<dbReference type="OrthoDB" id="546632at2759"/>
<dbReference type="PRINTS" id="PR00387">
    <property type="entry name" value="PDIESTERASE1"/>
</dbReference>
<sequence length="620" mass="68486">MATVYSPNSPFTSFKKFAIANSTTISFPPPTSLPPPPYPSNISAILRAGQVIQVVPIYDVDVHWTEETTFIISLTLLAVLLFSLQRFIGEYAKNLVERQSHMQKLALLNTDLKNQLRQINQEVDLDLDAPIYKVIQVIKTIQAQNEVDADMAESLDYAIQILSSNQLFSPDLNLTKGAVDVEVSKWLNSMLTKAAPETVQTQQPVVSKEVAVVAEDKTKSAALPQVDQRVQDALKDVESWDFDVFLLSQLTEGRPLYFTAITIFEKRGIRQHFGIPENVLRKFLTTIETGYKQNPYHNSAHAADVMQTMNYFLHVLGVSAVVTPEDCLAGLIGAIIHDFDHPGVNNAFLINTSAPLALRYNDQGVLENYHCSRAFELMLGDPSINVLASLSPEKFKQVRAGIVSMVLATDMAGHFEYIAKFKNKMTGVGWDFSNPQTGPKDKQLVLDVAMKCSDISNPTKNNSLCTKWTEKIMEEFFFQGDEERKRGVPVSMFMDRATTQIPKCQIGFIDFIVSPLYEVWDAFVDGRTEEEIEFAAIENLKSNREYWKRLQDEQQQPSPPQPPTQQISTTSVQSSAAAGGGTASTNVSATQVASSQTPSAQNASSGGVQGTAAAPSAPKS</sequence>
<evidence type="ECO:0000259" key="8">
    <source>
        <dbReference type="PROSITE" id="PS51845"/>
    </source>
</evidence>
<dbReference type="AlphaFoldDB" id="A0A139AUZ2"/>
<evidence type="ECO:0000256" key="1">
    <source>
        <dbReference type="ARBA" id="ARBA00022723"/>
    </source>
</evidence>
<dbReference type="InterPro" id="IPR002073">
    <property type="entry name" value="PDEase_catalytic_dom"/>
</dbReference>
<feature type="binding site" evidence="4">
    <location>
        <position position="338"/>
    </location>
    <ligand>
        <name>AMP</name>
        <dbReference type="ChEBI" id="CHEBI:456215"/>
    </ligand>
</feature>
<evidence type="ECO:0000256" key="3">
    <source>
        <dbReference type="PIRSR" id="PIRSR623088-1"/>
    </source>
</evidence>
<dbReference type="InterPro" id="IPR023174">
    <property type="entry name" value="PDEase_CS"/>
</dbReference>
<dbReference type="EMBL" id="KQ965736">
    <property type="protein sequence ID" value="KXS20315.1"/>
    <property type="molecule type" value="Genomic_DNA"/>
</dbReference>
<feature type="active site" description="Proton donor" evidence="3">
    <location>
        <position position="297"/>
    </location>
</feature>
<evidence type="ECO:0000313" key="10">
    <source>
        <dbReference type="Proteomes" id="UP000070544"/>
    </source>
</evidence>
<dbReference type="EC" id="3.1.4.-" evidence="6"/>